<gene>
    <name evidence="2" type="ORF">CBER1_02306</name>
</gene>
<dbReference type="PANTHER" id="PTHR42085:SF2">
    <property type="entry name" value="F-BOX DOMAIN-CONTAINING PROTEIN"/>
    <property type="match status" value="1"/>
</dbReference>
<evidence type="ECO:0000313" key="2">
    <source>
        <dbReference type="EMBL" id="PPJ60797.1"/>
    </source>
</evidence>
<dbReference type="AlphaFoldDB" id="A0A2S6CM39"/>
<proteinExistence type="predicted"/>
<sequence length="252" mass="28857">MGNWPFRKLAPELRNKIWELVLLREDPILVHSSIKTQKSRTKPDHLTALLQVCKESKDECSEMFYASNTFVLESFSGATSLDEDLRRFIRKLGNNVPLVKRVTISAGTIDVLHRDSSCFYRICYGELDLLGHWRSRLSSLRFEVRFTKKHSVERDTVWDNGGLLLNIDVFDLPASFRQGMAKISTAMGRKTVNLIAMESKMHLPQYDELCARQEELGGATQVNTPDLMLQSGKKAETMQRYSLIGIFEFCSM</sequence>
<dbReference type="Proteomes" id="UP000237631">
    <property type="component" value="Unassembled WGS sequence"/>
</dbReference>
<feature type="domain" description="2EXR" evidence="1">
    <location>
        <begin position="5"/>
        <end position="65"/>
    </location>
</feature>
<evidence type="ECO:0000313" key="3">
    <source>
        <dbReference type="Proteomes" id="UP000237631"/>
    </source>
</evidence>
<dbReference type="InterPro" id="IPR038883">
    <property type="entry name" value="AN11006-like"/>
</dbReference>
<keyword evidence="3" id="KW-1185">Reference proteome</keyword>
<evidence type="ECO:0000259" key="1">
    <source>
        <dbReference type="Pfam" id="PF20150"/>
    </source>
</evidence>
<protein>
    <recommendedName>
        <fullName evidence="1">2EXR domain-containing protein</fullName>
    </recommendedName>
</protein>
<reference evidence="3" key="1">
    <citation type="journal article" date="2017" name="bioRxiv">
        <title>Conservation of a gene cluster reveals novel cercosporin biosynthetic mechanisms and extends production to the genus Colletotrichum.</title>
        <authorList>
            <person name="de Jonge R."/>
            <person name="Ebert M.K."/>
            <person name="Huitt-Roehl C.R."/>
            <person name="Pal P."/>
            <person name="Suttle J.C."/>
            <person name="Spanner R.E."/>
            <person name="Neubauer J.D."/>
            <person name="Jurick W.M.II."/>
            <person name="Stott K.A."/>
            <person name="Secor G.A."/>
            <person name="Thomma B.P.H.J."/>
            <person name="Van de Peer Y."/>
            <person name="Townsend C.A."/>
            <person name="Bolton M.D."/>
        </authorList>
    </citation>
    <scope>NUCLEOTIDE SEQUENCE [LARGE SCALE GENOMIC DNA]</scope>
    <source>
        <strain evidence="3">CBS538.71</strain>
    </source>
</reference>
<comment type="caution">
    <text evidence="2">The sequence shown here is derived from an EMBL/GenBank/DDBJ whole genome shotgun (WGS) entry which is preliminary data.</text>
</comment>
<dbReference type="InterPro" id="IPR045518">
    <property type="entry name" value="2EXR"/>
</dbReference>
<dbReference type="EMBL" id="PNEN01000211">
    <property type="protein sequence ID" value="PPJ60797.1"/>
    <property type="molecule type" value="Genomic_DNA"/>
</dbReference>
<dbReference type="Pfam" id="PF20150">
    <property type="entry name" value="2EXR"/>
    <property type="match status" value="1"/>
</dbReference>
<dbReference type="PANTHER" id="PTHR42085">
    <property type="entry name" value="F-BOX DOMAIN-CONTAINING PROTEIN"/>
    <property type="match status" value="1"/>
</dbReference>
<accession>A0A2S6CM39</accession>
<name>A0A2S6CM39_9PEZI</name>
<organism evidence="2 3">
    <name type="scientific">Cercospora berteroae</name>
    <dbReference type="NCBI Taxonomy" id="357750"/>
    <lineage>
        <taxon>Eukaryota</taxon>
        <taxon>Fungi</taxon>
        <taxon>Dikarya</taxon>
        <taxon>Ascomycota</taxon>
        <taxon>Pezizomycotina</taxon>
        <taxon>Dothideomycetes</taxon>
        <taxon>Dothideomycetidae</taxon>
        <taxon>Mycosphaerellales</taxon>
        <taxon>Mycosphaerellaceae</taxon>
        <taxon>Cercospora</taxon>
    </lineage>
</organism>
<dbReference type="OrthoDB" id="3630389at2759"/>